<accession>A0A8H6MT74</accession>
<keyword evidence="2" id="KW-1185">Reference proteome</keyword>
<evidence type="ECO:0000313" key="2">
    <source>
        <dbReference type="Proteomes" id="UP000654918"/>
    </source>
</evidence>
<proteinExistence type="predicted"/>
<name>A0A8H6MT74_9PEZI</name>
<protein>
    <submittedName>
        <fullName evidence="1">Uncharacterized protein</fullName>
    </submittedName>
</protein>
<dbReference type="Proteomes" id="UP000654918">
    <property type="component" value="Unassembled WGS sequence"/>
</dbReference>
<evidence type="ECO:0000313" key="1">
    <source>
        <dbReference type="EMBL" id="KAF6807335.1"/>
    </source>
</evidence>
<reference evidence="1" key="1">
    <citation type="journal article" date="2020" name="Phytopathology">
        <title>Genome Sequence Resources of Colletotrichum truncatum, C. plurivorum, C. musicola, and C. sojae: Four Species Pathogenic to Soybean (Glycine max).</title>
        <authorList>
            <person name="Rogerio F."/>
            <person name="Boufleur T.R."/>
            <person name="Ciampi-Guillardi M."/>
            <person name="Sukno S.A."/>
            <person name="Thon M.R."/>
            <person name="Massola Junior N.S."/>
            <person name="Baroncelli R."/>
        </authorList>
    </citation>
    <scope>NUCLEOTIDE SEQUENCE</scope>
    <source>
        <strain evidence="1">LFN00145</strain>
    </source>
</reference>
<gene>
    <name evidence="1" type="ORF">CPLU01_15808</name>
</gene>
<organism evidence="1 2">
    <name type="scientific">Colletotrichum plurivorum</name>
    <dbReference type="NCBI Taxonomy" id="2175906"/>
    <lineage>
        <taxon>Eukaryota</taxon>
        <taxon>Fungi</taxon>
        <taxon>Dikarya</taxon>
        <taxon>Ascomycota</taxon>
        <taxon>Pezizomycotina</taxon>
        <taxon>Sordariomycetes</taxon>
        <taxon>Hypocreomycetidae</taxon>
        <taxon>Glomerellales</taxon>
        <taxon>Glomerellaceae</taxon>
        <taxon>Colletotrichum</taxon>
        <taxon>Colletotrichum orchidearum species complex</taxon>
    </lineage>
</organism>
<sequence length="218" mass="24353">MDAARLVSSLNIAEELTFKRGHLRNNEKADIFYYLESTPLANQAAVTLSSLPWSSGPLSACREPGPHTLDERSFGVTIRSLSTVTASELLVGAFLLEGNRPVCPYPAYIFVNPMGRLDVTIANEWGFSWAMGGYVGMEKLEELNVDLKDRYQDLRRLERPDVGWEGRYLNLHRIMGRCLTYKSPNRGDSCDDQVRHPARRLQAGPRRVCIGAPPGGTK</sequence>
<dbReference type="EMBL" id="WIGO01000634">
    <property type="protein sequence ID" value="KAF6807335.1"/>
    <property type="molecule type" value="Genomic_DNA"/>
</dbReference>
<comment type="caution">
    <text evidence="1">The sequence shown here is derived from an EMBL/GenBank/DDBJ whole genome shotgun (WGS) entry which is preliminary data.</text>
</comment>
<dbReference type="AlphaFoldDB" id="A0A8H6MT74"/>